<organism evidence="1 2">
    <name type="scientific">Molossus molossus</name>
    <name type="common">Pallas' mastiff bat</name>
    <name type="synonym">Vespertilio molossus</name>
    <dbReference type="NCBI Taxonomy" id="27622"/>
    <lineage>
        <taxon>Eukaryota</taxon>
        <taxon>Metazoa</taxon>
        <taxon>Chordata</taxon>
        <taxon>Craniata</taxon>
        <taxon>Vertebrata</taxon>
        <taxon>Euteleostomi</taxon>
        <taxon>Mammalia</taxon>
        <taxon>Eutheria</taxon>
        <taxon>Laurasiatheria</taxon>
        <taxon>Chiroptera</taxon>
        <taxon>Yangochiroptera</taxon>
        <taxon>Molossidae</taxon>
        <taxon>Molossus</taxon>
    </lineage>
</organism>
<dbReference type="InParanoid" id="A0A7J8GQB6"/>
<reference evidence="1 2" key="1">
    <citation type="journal article" date="2020" name="Nature">
        <title>Six reference-quality genomes reveal evolution of bat adaptations.</title>
        <authorList>
            <person name="Jebb D."/>
            <person name="Huang Z."/>
            <person name="Pippel M."/>
            <person name="Hughes G.M."/>
            <person name="Lavrichenko K."/>
            <person name="Devanna P."/>
            <person name="Winkler S."/>
            <person name="Jermiin L.S."/>
            <person name="Skirmuntt E.C."/>
            <person name="Katzourakis A."/>
            <person name="Burkitt-Gray L."/>
            <person name="Ray D.A."/>
            <person name="Sullivan K.A.M."/>
            <person name="Roscito J.G."/>
            <person name="Kirilenko B.M."/>
            <person name="Davalos L.M."/>
            <person name="Corthals A.P."/>
            <person name="Power M.L."/>
            <person name="Jones G."/>
            <person name="Ransome R.D."/>
            <person name="Dechmann D.K.N."/>
            <person name="Locatelli A.G."/>
            <person name="Puechmaille S.J."/>
            <person name="Fedrigo O."/>
            <person name="Jarvis E.D."/>
            <person name="Hiller M."/>
            <person name="Vernes S.C."/>
            <person name="Myers E.W."/>
            <person name="Teeling E.C."/>
        </authorList>
    </citation>
    <scope>NUCLEOTIDE SEQUENCE [LARGE SCALE GENOMIC DNA]</scope>
    <source>
        <strain evidence="1">MMolMol1</strain>
        <tissue evidence="1">Muscle</tissue>
    </source>
</reference>
<name>A0A7J8GQB6_MOLMO</name>
<dbReference type="Proteomes" id="UP000550707">
    <property type="component" value="Unassembled WGS sequence"/>
</dbReference>
<keyword evidence="2" id="KW-1185">Reference proteome</keyword>
<evidence type="ECO:0000313" key="2">
    <source>
        <dbReference type="Proteomes" id="UP000550707"/>
    </source>
</evidence>
<gene>
    <name evidence="1" type="ORF">HJG59_011355</name>
</gene>
<dbReference type="EMBL" id="JACASF010000008">
    <property type="protein sequence ID" value="KAF6462324.1"/>
    <property type="molecule type" value="Genomic_DNA"/>
</dbReference>
<accession>A0A7J8GQB6</accession>
<dbReference type="AlphaFoldDB" id="A0A7J8GQB6"/>
<evidence type="ECO:0000313" key="1">
    <source>
        <dbReference type="EMBL" id="KAF6462324.1"/>
    </source>
</evidence>
<comment type="caution">
    <text evidence="1">The sequence shown here is derived from an EMBL/GenBank/DDBJ whole genome shotgun (WGS) entry which is preliminary data.</text>
</comment>
<proteinExistence type="predicted"/>
<sequence length="124" mass="13164">MQCISHKHPGTLILQTIAIEAVWYLAGGRKLFESLLTDCGFYSDSSGITGGQSASVFISISLELYLCAAKIEPLGDYLTWETSIGTQSKGVRDATGNVGKAREGLGRCFPGSPPLPAAFPLNII</sequence>
<protein>
    <submittedName>
        <fullName evidence="1">Uncharacterized protein</fullName>
    </submittedName>
</protein>